<dbReference type="Gene3D" id="3.40.430.10">
    <property type="entry name" value="Dihydrofolate Reductase, subunit A"/>
    <property type="match status" value="1"/>
</dbReference>
<reference evidence="2 3" key="1">
    <citation type="submission" date="2024-06" db="EMBL/GenBank/DDBJ databases">
        <title>Draft genome sequence of Geodermatophilus badlandi, a novel member of the Geodermatophilaceae isolated from badland sedimentary rocks in the Red desert, Wyoming, USA.</title>
        <authorList>
            <person name="Ben Tekaya S."/>
            <person name="Nouioui I."/>
            <person name="Flores G.M."/>
            <person name="Shaal M.N."/>
            <person name="Bredoire F."/>
            <person name="Basile F."/>
            <person name="Van Diepen L."/>
            <person name="Ward N.L."/>
        </authorList>
    </citation>
    <scope>NUCLEOTIDE SEQUENCE [LARGE SCALE GENOMIC DNA]</scope>
    <source>
        <strain evidence="2 3">WL48A</strain>
    </source>
</reference>
<dbReference type="RefSeq" id="WP_369207195.1">
    <property type="nucleotide sequence ID" value="NZ_JBFNXQ010000039.1"/>
</dbReference>
<sequence length="208" mass="22209">MRPLVVTTFTTLDGVAQAPGGPQEDPSGGFRWGGWLVPHADEAFGQQMDAWFAGAEDFLLGRRTYEIFAAHWPHVDATGDPVAQALQTKPKHVASRTLSSLDWSTARLLGDDVPAAVRALKAADGGELQVHGSIGLVQTLLAEDLVDEIRTIVFPVTLGEGRRLFADGTAPRTWQLVSSATTSTGALMCAHRRTGEVTTGSYALEDQG</sequence>
<organism evidence="2 3">
    <name type="scientific">Geodermatophilus maliterrae</name>
    <dbReference type="NCBI Taxonomy" id="3162531"/>
    <lineage>
        <taxon>Bacteria</taxon>
        <taxon>Bacillati</taxon>
        <taxon>Actinomycetota</taxon>
        <taxon>Actinomycetes</taxon>
        <taxon>Geodermatophilales</taxon>
        <taxon>Geodermatophilaceae</taxon>
        <taxon>Geodermatophilus</taxon>
    </lineage>
</organism>
<proteinExistence type="predicted"/>
<evidence type="ECO:0000313" key="3">
    <source>
        <dbReference type="Proteomes" id="UP001560045"/>
    </source>
</evidence>
<protein>
    <submittedName>
        <fullName evidence="2">Dihydrofolate reductase family protein</fullName>
    </submittedName>
</protein>
<dbReference type="InterPro" id="IPR002734">
    <property type="entry name" value="RibDG_C"/>
</dbReference>
<dbReference type="Pfam" id="PF01872">
    <property type="entry name" value="RibD_C"/>
    <property type="match status" value="1"/>
</dbReference>
<dbReference type="EMBL" id="JBFNXQ010000039">
    <property type="protein sequence ID" value="MEX5719400.1"/>
    <property type="molecule type" value="Genomic_DNA"/>
</dbReference>
<keyword evidence="3" id="KW-1185">Reference proteome</keyword>
<dbReference type="InterPro" id="IPR024072">
    <property type="entry name" value="DHFR-like_dom_sf"/>
</dbReference>
<name>A0ABV3XFQ1_9ACTN</name>
<gene>
    <name evidence="2" type="ORF">ABQ292_13630</name>
</gene>
<feature type="domain" description="Bacterial bifunctional deaminase-reductase C-terminal" evidence="1">
    <location>
        <begin position="4"/>
        <end position="186"/>
    </location>
</feature>
<accession>A0ABV3XFQ1</accession>
<comment type="caution">
    <text evidence="2">The sequence shown here is derived from an EMBL/GenBank/DDBJ whole genome shotgun (WGS) entry which is preliminary data.</text>
</comment>
<dbReference type="Proteomes" id="UP001560045">
    <property type="component" value="Unassembled WGS sequence"/>
</dbReference>
<dbReference type="InterPro" id="IPR050765">
    <property type="entry name" value="Riboflavin_Biosynth_HTPR"/>
</dbReference>
<dbReference type="PANTHER" id="PTHR38011:SF2">
    <property type="entry name" value="BIFUNCTIONAL DEAMINASE-REDUCTASE DOMAIN PROTEIN"/>
    <property type="match status" value="1"/>
</dbReference>
<dbReference type="SUPFAM" id="SSF53597">
    <property type="entry name" value="Dihydrofolate reductase-like"/>
    <property type="match status" value="1"/>
</dbReference>
<dbReference type="PANTHER" id="PTHR38011">
    <property type="entry name" value="DIHYDROFOLATE REDUCTASE FAMILY PROTEIN (AFU_ORTHOLOGUE AFUA_8G06820)"/>
    <property type="match status" value="1"/>
</dbReference>
<evidence type="ECO:0000259" key="1">
    <source>
        <dbReference type="Pfam" id="PF01872"/>
    </source>
</evidence>
<evidence type="ECO:0000313" key="2">
    <source>
        <dbReference type="EMBL" id="MEX5719400.1"/>
    </source>
</evidence>